<dbReference type="InterPro" id="IPR017452">
    <property type="entry name" value="GPCR_Rhodpsn_7TM"/>
</dbReference>
<comment type="subcellular location">
    <subcellularLocation>
        <location evidence="1">Membrane</location>
    </subcellularLocation>
</comment>
<dbReference type="AlphaFoldDB" id="A0A914UP20"/>
<dbReference type="PROSITE" id="PS50262">
    <property type="entry name" value="G_PROTEIN_RECEP_F1_2"/>
    <property type="match status" value="1"/>
</dbReference>
<feature type="transmembrane region" description="Helical" evidence="5">
    <location>
        <begin position="41"/>
        <end position="66"/>
    </location>
</feature>
<dbReference type="WBParaSite" id="PSAMB.scaffold1113size35751.g11064.t1">
    <property type="protein sequence ID" value="PSAMB.scaffold1113size35751.g11064.t1"/>
    <property type="gene ID" value="PSAMB.scaffold1113size35751.g11064"/>
</dbReference>
<proteinExistence type="predicted"/>
<name>A0A914UP20_9BILA</name>
<dbReference type="PANTHER" id="PTHR31748">
    <property type="entry name" value="SERPENTINE RECEPTOR, CLASS V"/>
    <property type="match status" value="1"/>
</dbReference>
<evidence type="ECO:0000256" key="2">
    <source>
        <dbReference type="ARBA" id="ARBA00022692"/>
    </source>
</evidence>
<dbReference type="Gene3D" id="1.20.1070.10">
    <property type="entry name" value="Rhodopsin 7-helix transmembrane proteins"/>
    <property type="match status" value="1"/>
</dbReference>
<keyword evidence="7" id="KW-1185">Reference proteome</keyword>
<evidence type="ECO:0000256" key="1">
    <source>
        <dbReference type="ARBA" id="ARBA00004370"/>
    </source>
</evidence>
<protein>
    <submittedName>
        <fullName evidence="8">G-protein coupled receptors family 1 profile domain-containing protein</fullName>
    </submittedName>
</protein>
<evidence type="ECO:0000256" key="5">
    <source>
        <dbReference type="SAM" id="Phobius"/>
    </source>
</evidence>
<evidence type="ECO:0000313" key="8">
    <source>
        <dbReference type="WBParaSite" id="PSAMB.scaffold1113size35751.g11064.t1"/>
    </source>
</evidence>
<dbReference type="GO" id="GO:0016020">
    <property type="term" value="C:membrane"/>
    <property type="evidence" value="ECO:0007669"/>
    <property type="project" value="UniProtKB-SubCell"/>
</dbReference>
<keyword evidence="4 5" id="KW-0472">Membrane</keyword>
<sequence length="131" mass="14983">MTLIDILQTISNFFMLVTLPIYILFLITLRIFRHDETLNSAFFKLMFSIGIADVGMIIVIMLGNTLAESGWTPEVYIFIGSLSARLSNVGLFGFGYAQNFGVFFVAINRYTAYMRPMKHNKVVEWFFSVRG</sequence>
<dbReference type="InterPro" id="IPR019426">
    <property type="entry name" value="7TM_GPCR_serpentine_rcpt_Srv"/>
</dbReference>
<keyword evidence="3 5" id="KW-1133">Transmembrane helix</keyword>
<evidence type="ECO:0000256" key="4">
    <source>
        <dbReference type="ARBA" id="ARBA00023136"/>
    </source>
</evidence>
<feature type="transmembrane region" description="Helical" evidence="5">
    <location>
        <begin position="6"/>
        <end position="29"/>
    </location>
</feature>
<evidence type="ECO:0000259" key="6">
    <source>
        <dbReference type="PROSITE" id="PS50262"/>
    </source>
</evidence>
<dbReference type="SUPFAM" id="SSF81321">
    <property type="entry name" value="Family A G protein-coupled receptor-like"/>
    <property type="match status" value="1"/>
</dbReference>
<dbReference type="PANTHER" id="PTHR31748:SF1">
    <property type="entry name" value="SERPENTINE RECEPTOR, CLASS V"/>
    <property type="match status" value="1"/>
</dbReference>
<dbReference type="Proteomes" id="UP000887566">
    <property type="component" value="Unplaced"/>
</dbReference>
<dbReference type="Pfam" id="PF10323">
    <property type="entry name" value="7TM_GPCR_Srv"/>
    <property type="match status" value="1"/>
</dbReference>
<reference evidence="8" key="1">
    <citation type="submission" date="2022-11" db="UniProtKB">
        <authorList>
            <consortium name="WormBaseParasite"/>
        </authorList>
    </citation>
    <scope>IDENTIFICATION</scope>
</reference>
<keyword evidence="2 5" id="KW-0812">Transmembrane</keyword>
<evidence type="ECO:0000256" key="3">
    <source>
        <dbReference type="ARBA" id="ARBA00022989"/>
    </source>
</evidence>
<feature type="transmembrane region" description="Helical" evidence="5">
    <location>
        <begin position="86"/>
        <end position="107"/>
    </location>
</feature>
<accession>A0A914UP20</accession>
<feature type="domain" description="G-protein coupled receptors family 1 profile" evidence="6">
    <location>
        <begin position="24"/>
        <end position="131"/>
    </location>
</feature>
<organism evidence="7 8">
    <name type="scientific">Plectus sambesii</name>
    <dbReference type="NCBI Taxonomy" id="2011161"/>
    <lineage>
        <taxon>Eukaryota</taxon>
        <taxon>Metazoa</taxon>
        <taxon>Ecdysozoa</taxon>
        <taxon>Nematoda</taxon>
        <taxon>Chromadorea</taxon>
        <taxon>Plectida</taxon>
        <taxon>Plectina</taxon>
        <taxon>Plectoidea</taxon>
        <taxon>Plectidae</taxon>
        <taxon>Plectus</taxon>
    </lineage>
</organism>
<evidence type="ECO:0000313" key="7">
    <source>
        <dbReference type="Proteomes" id="UP000887566"/>
    </source>
</evidence>